<reference evidence="3" key="1">
    <citation type="submission" date="2002-05" db="EMBL/GenBank/DDBJ databases">
        <title>The genome sequence of Chlamydia pneumoniae TW183 and comparison with other Chlamydia strains based on whole genome sequence analysis.</title>
        <authorList>
            <person name="Geng M.M."/>
            <person name="Schuhmacher A."/>
            <person name="Muehldorfer I."/>
            <person name="Bensch K.W."/>
            <person name="Schaefer K.P."/>
            <person name="Schneider S."/>
            <person name="Pohl T."/>
            <person name="Essig A."/>
            <person name="Marre R."/>
            <person name="Melchers K."/>
        </authorList>
    </citation>
    <scope>NUCLEOTIDE SEQUENCE [LARGE SCALE GENOMIC DNA]</scope>
    <source>
        <strain evidence="3">TW-183</strain>
    </source>
</reference>
<dbReference type="InterPro" id="IPR000873">
    <property type="entry name" value="AMP-dep_synth/lig_dom"/>
</dbReference>
<dbReference type="InterPro" id="IPR050237">
    <property type="entry name" value="ATP-dep_AMP-bd_enzyme"/>
</dbReference>
<keyword evidence="1" id="KW-1133">Transmembrane helix</keyword>
<organism evidence="3 4">
    <name type="scientific">Chlamydia pneumoniae</name>
    <name type="common">Chlamydophila pneumoniae</name>
    <dbReference type="NCBI Taxonomy" id="83558"/>
    <lineage>
        <taxon>Bacteria</taxon>
        <taxon>Pseudomonadati</taxon>
        <taxon>Chlamydiota</taxon>
        <taxon>Chlamydiia</taxon>
        <taxon>Chlamydiales</taxon>
        <taxon>Chlamydiaceae</taxon>
        <taxon>Chlamydia/Chlamydophila group</taxon>
        <taxon>Chlamydia</taxon>
    </lineage>
</organism>
<dbReference type="SUPFAM" id="SSF56801">
    <property type="entry name" value="Acetyl-CoA synthetase-like"/>
    <property type="match status" value="1"/>
</dbReference>
<dbReference type="Pfam" id="PF00501">
    <property type="entry name" value="AMP-binding"/>
    <property type="match status" value="1"/>
</dbReference>
<feature type="transmembrane region" description="Helical" evidence="1">
    <location>
        <begin position="71"/>
        <end position="92"/>
    </location>
</feature>
<gene>
    <name evidence="3" type="ordered locus">CpB0954</name>
</gene>
<proteinExistence type="predicted"/>
<evidence type="ECO:0000256" key="1">
    <source>
        <dbReference type="SAM" id="Phobius"/>
    </source>
</evidence>
<dbReference type="EMBL" id="AE009440">
    <property type="protein sequence ID" value="AAP98883.1"/>
    <property type="molecule type" value="Genomic_DNA"/>
</dbReference>
<name>A0ABN3YSH0_CHLPN</name>
<dbReference type="Gene3D" id="3.40.50.12780">
    <property type="entry name" value="N-terminal domain of ligase-like"/>
    <property type="match status" value="1"/>
</dbReference>
<dbReference type="GO" id="GO:0016740">
    <property type="term" value="F:transferase activity"/>
    <property type="evidence" value="ECO:0007669"/>
    <property type="project" value="UniProtKB-KW"/>
</dbReference>
<keyword evidence="1" id="KW-0812">Transmembrane</keyword>
<dbReference type="CDD" id="cd05909">
    <property type="entry name" value="AAS_C"/>
    <property type="match status" value="1"/>
</dbReference>
<dbReference type="Proteomes" id="UP000000424">
    <property type="component" value="Chromosome"/>
</dbReference>
<dbReference type="RefSeq" id="WP_010883557.1">
    <property type="nucleotide sequence ID" value="NC_005043.1"/>
</dbReference>
<keyword evidence="3" id="KW-0808">Transferase</keyword>
<dbReference type="PANTHER" id="PTHR43767">
    <property type="entry name" value="LONG-CHAIN-FATTY-ACID--COA LIGASE"/>
    <property type="match status" value="1"/>
</dbReference>
<dbReference type="GeneID" id="45050978"/>
<keyword evidence="1" id="KW-0472">Membrane</keyword>
<dbReference type="InterPro" id="IPR042099">
    <property type="entry name" value="ANL_N_sf"/>
</dbReference>
<dbReference type="PANTHER" id="PTHR43767:SF1">
    <property type="entry name" value="NONRIBOSOMAL PEPTIDE SYNTHASE PES1 (EUROFUNG)-RELATED"/>
    <property type="match status" value="1"/>
</dbReference>
<evidence type="ECO:0000313" key="4">
    <source>
        <dbReference type="Proteomes" id="UP000000424"/>
    </source>
</evidence>
<evidence type="ECO:0000313" key="3">
    <source>
        <dbReference type="EMBL" id="AAP98883.1"/>
    </source>
</evidence>
<protein>
    <submittedName>
        <fullName evidence="3">2-acylglycerophosphoethanolamine acyl transferase/acyl carrier</fullName>
    </submittedName>
</protein>
<sequence>MHDQRNRGHNNHNLRLRPGSTLLEAFLILCSEHEEGIACFDEHLGSLSYRELRNAIIAVAIKVSKFSEDRVGVMMPASIGAFIAYFGILLAGKTPVMMNWSQGLRELRACTKTVEVRRVLTSQQFIKHLTEVQGFVEYPFDLMYMEDVRKRLSWWEKCRIGLYSKCSVPWLLRIFGVSGVESDDTAVILFTSGTEKLPKAVPLTHKNLMENQEACLKFFDPNTQDVMLAFLPPFHAYGFNSCGLFPLLMGVHVVFASNPLNPKKLVEFIDDKKVTFFGSTPVFFDYILKTAKKQNSCLESLRLVVIGGDALKDTLYEETKKLQPQIALYQGYGATECSPVISITTKESPRKSECVGMPIEGMDVLIISKETHIPVSSGEQGLIVVRGNSVFSGYLGNHEHQSFVSLGGDQWYLTGDLGHIGPSGDLFLEGRLSRFVKIGGEMVSLEALESILHEHFTENQNEDAGSLVVCGIPGDKVRLCLFTTLATTIHEVNDILKSAETSSIVKISYVHQVESIPILGIGKPDYVSLNALAVSLFG</sequence>
<feature type="domain" description="AMP-dependent synthetase/ligase" evidence="2">
    <location>
        <begin position="37"/>
        <end position="395"/>
    </location>
</feature>
<accession>A0ABN3YSH0</accession>
<evidence type="ECO:0000259" key="2">
    <source>
        <dbReference type="Pfam" id="PF00501"/>
    </source>
</evidence>
<dbReference type="NCBIfam" id="NF004971">
    <property type="entry name" value="PRK06334.1"/>
    <property type="match status" value="1"/>
</dbReference>
<keyword evidence="4" id="KW-1185">Reference proteome</keyword>